<feature type="transmembrane region" description="Helical" evidence="1">
    <location>
        <begin position="410"/>
        <end position="434"/>
    </location>
</feature>
<dbReference type="NCBIfam" id="TIGR02123">
    <property type="entry name" value="TRAP_fused"/>
    <property type="match status" value="1"/>
</dbReference>
<dbReference type="PANTHER" id="PTHR43849:SF2">
    <property type="entry name" value="BLL3936 PROTEIN"/>
    <property type="match status" value="1"/>
</dbReference>
<feature type="transmembrane region" description="Helical" evidence="1">
    <location>
        <begin position="137"/>
        <end position="159"/>
    </location>
</feature>
<reference evidence="3 4" key="1">
    <citation type="submission" date="2013-11" db="EMBL/GenBank/DDBJ databases">
        <title>Metagenomic analysis of a methanogenic consortium involved in long chain n-alkane degradation.</title>
        <authorList>
            <person name="Davidova I.A."/>
            <person name="Callaghan A.V."/>
            <person name="Wawrik B."/>
            <person name="Pruitt S."/>
            <person name="Marks C."/>
            <person name="Duncan K.E."/>
            <person name="Suflita J.M."/>
        </authorList>
    </citation>
    <scope>NUCLEOTIDE SEQUENCE [LARGE SCALE GENOMIC DNA]</scope>
    <source>
        <strain evidence="3 4">SPR</strain>
    </source>
</reference>
<feature type="domain" description="TRAP C4-dicarboxylate transport system permease DctM subunit" evidence="2">
    <location>
        <begin position="123"/>
        <end position="555"/>
    </location>
</feature>
<dbReference type="RefSeq" id="WP_052515236.1">
    <property type="nucleotide sequence ID" value="NZ_AZAC01000019.1"/>
</dbReference>
<feature type="transmembrane region" description="Helical" evidence="1">
    <location>
        <begin position="372"/>
        <end position="389"/>
    </location>
</feature>
<dbReference type="AlphaFoldDB" id="A0A0D2JBG3"/>
<feature type="transmembrane region" description="Helical" evidence="1">
    <location>
        <begin position="440"/>
        <end position="462"/>
    </location>
</feature>
<feature type="transmembrane region" description="Helical" evidence="1">
    <location>
        <begin position="595"/>
        <end position="625"/>
    </location>
</feature>
<evidence type="ECO:0000313" key="4">
    <source>
        <dbReference type="Proteomes" id="UP000032233"/>
    </source>
</evidence>
<evidence type="ECO:0000313" key="3">
    <source>
        <dbReference type="EMBL" id="KIX13081.1"/>
    </source>
</evidence>
<dbReference type="PANTHER" id="PTHR43849">
    <property type="entry name" value="BLL3936 PROTEIN"/>
    <property type="match status" value="1"/>
</dbReference>
<dbReference type="PATRIC" id="fig|1429043.3.peg.3401"/>
<dbReference type="EMBL" id="AZAC01000019">
    <property type="protein sequence ID" value="KIX13081.1"/>
    <property type="molecule type" value="Genomic_DNA"/>
</dbReference>
<organism evidence="3 4">
    <name type="scientific">Dethiosulfatarculus sandiegensis</name>
    <dbReference type="NCBI Taxonomy" id="1429043"/>
    <lineage>
        <taxon>Bacteria</taxon>
        <taxon>Pseudomonadati</taxon>
        <taxon>Thermodesulfobacteriota</taxon>
        <taxon>Desulfarculia</taxon>
        <taxon>Desulfarculales</taxon>
        <taxon>Desulfarculaceae</taxon>
        <taxon>Dethiosulfatarculus</taxon>
    </lineage>
</organism>
<keyword evidence="1" id="KW-0472">Membrane</keyword>
<feature type="transmembrane region" description="Helical" evidence="1">
    <location>
        <begin position="469"/>
        <end position="491"/>
    </location>
</feature>
<keyword evidence="1" id="KW-1133">Transmembrane helix</keyword>
<feature type="transmembrane region" description="Helical" evidence="1">
    <location>
        <begin position="347"/>
        <end position="366"/>
    </location>
</feature>
<evidence type="ECO:0000259" key="2">
    <source>
        <dbReference type="Pfam" id="PF06808"/>
    </source>
</evidence>
<keyword evidence="4" id="KW-1185">Reference proteome</keyword>
<dbReference type="STRING" id="1429043.X474_16075"/>
<feature type="transmembrane region" description="Helical" evidence="1">
    <location>
        <begin position="299"/>
        <end position="321"/>
    </location>
</feature>
<dbReference type="InterPro" id="IPR011853">
    <property type="entry name" value="TRAP_DctM-Dct_fused"/>
</dbReference>
<feature type="transmembrane region" description="Helical" evidence="1">
    <location>
        <begin position="80"/>
        <end position="101"/>
    </location>
</feature>
<feature type="transmembrane region" description="Helical" evidence="1">
    <location>
        <begin position="497"/>
        <end position="518"/>
    </location>
</feature>
<evidence type="ECO:0000256" key="1">
    <source>
        <dbReference type="SAM" id="Phobius"/>
    </source>
</evidence>
<dbReference type="Proteomes" id="UP000032233">
    <property type="component" value="Unassembled WGS sequence"/>
</dbReference>
<dbReference type="InterPro" id="IPR010656">
    <property type="entry name" value="DctM"/>
</dbReference>
<feature type="transmembrane region" description="Helical" evidence="1">
    <location>
        <begin position="179"/>
        <end position="201"/>
    </location>
</feature>
<proteinExistence type="predicted"/>
<name>A0A0D2JBG3_9BACT</name>
<accession>A0A0D2JBG3</accession>
<feature type="transmembrane region" description="Helical" evidence="1">
    <location>
        <begin position="530"/>
        <end position="549"/>
    </location>
</feature>
<protein>
    <recommendedName>
        <fullName evidence="2">TRAP C4-dicarboxylate transport system permease DctM subunit domain-containing protein</fullName>
    </recommendedName>
</protein>
<dbReference type="InParanoid" id="A0A0D2JBG3"/>
<dbReference type="Pfam" id="PF06808">
    <property type="entry name" value="DctM"/>
    <property type="match status" value="1"/>
</dbReference>
<feature type="transmembrane region" description="Helical" evidence="1">
    <location>
        <begin position="561"/>
        <end position="583"/>
    </location>
</feature>
<feature type="transmembrane region" description="Helical" evidence="1">
    <location>
        <begin position="113"/>
        <end position="130"/>
    </location>
</feature>
<gene>
    <name evidence="3" type="ORF">X474_16075</name>
</gene>
<feature type="transmembrane region" description="Helical" evidence="1">
    <location>
        <begin position="41"/>
        <end position="59"/>
    </location>
</feature>
<comment type="caution">
    <text evidence="3">The sequence shown here is derived from an EMBL/GenBank/DDBJ whole genome shotgun (WGS) entry which is preliminary data.</text>
</comment>
<sequence>MTQSLTIESTLDKCLKIFGLTLCAIVAAFTFYTILMGQFTAQVQRGIFLLACGCAVFCLKPFNKKWLESEKPTLRWANRVVDLSLISLLTFAVVYLFLNYFEISEYREGLPNNWDLICYAAGTIACLDAVRRTDGWALLTVVLLVLAYLFLGHLIPGFLGHHKITYQEILEMSFGMNGVFGIALNVVVNVVYIFIIFGAILRVTGAGELFIDLAYMLTGRFAGGPAQCAVVASAFFGSINGSGPANVVSTGSFTIPLMKRTGFKPEYAGAVEATASCVGQIMPPIMGVGAFIMSEITGIGYGAIMLAALVPAILYSISLMANVRLQAGLRGIERVPEDQIPQFKKSLIPRIIVLVLSIAAILWRILSGQTPATAGLTGAIVLLGASFFVKEMRPNFKTLIKMLVEGGKDGLSLTISCAGIGIIIGGISATGLGIKFSQAIIGVGEANLVLALIMAAACCLMIGMGLPTAASYLMVVFIAAPAITKLGLPLITAHLFIFYYAVMSAITPPVALCAYAGAGIAGSDPLKTGVMAVRLGAIGFLLPFLWIYNPELMLMGDHVVANIWVILCCGLAVVALASANTGYLRRKMLAWERLAILLVAFGLAFPLIWVRIAALVLGLVFYLFIFSPSPKTNPMTTSDQGALR</sequence>
<keyword evidence="1" id="KW-0812">Transmembrane</keyword>
<dbReference type="OrthoDB" id="9759894at2"/>
<feature type="transmembrane region" description="Helical" evidence="1">
    <location>
        <begin position="17"/>
        <end position="35"/>
    </location>
</feature>